<evidence type="ECO:0000256" key="2">
    <source>
        <dbReference type="SAM" id="MobiDB-lite"/>
    </source>
</evidence>
<dbReference type="EMBL" id="CP036317">
    <property type="protein sequence ID" value="QDV17201.1"/>
    <property type="molecule type" value="Genomic_DNA"/>
</dbReference>
<dbReference type="Gene3D" id="1.20.1600.10">
    <property type="entry name" value="Outer membrane efflux proteins (OEP)"/>
    <property type="match status" value="1"/>
</dbReference>
<accession>A0A518FLF7</accession>
<gene>
    <name evidence="4" type="primary">czcC_1</name>
    <name evidence="4" type="ORF">Pan153_18360</name>
</gene>
<dbReference type="RefSeq" id="WP_232101402.1">
    <property type="nucleotide sequence ID" value="NZ_CP036277.1"/>
</dbReference>
<dbReference type="PROSITE" id="PS51257">
    <property type="entry name" value="PROKAR_LIPOPROTEIN"/>
    <property type="match status" value="1"/>
</dbReference>
<comment type="similarity">
    <text evidence="1">Belongs to the outer membrane factor (OMF) (TC 1.B.17) family.</text>
</comment>
<evidence type="ECO:0000256" key="3">
    <source>
        <dbReference type="SAM" id="Phobius"/>
    </source>
</evidence>
<evidence type="ECO:0000256" key="1">
    <source>
        <dbReference type="ARBA" id="ARBA00007613"/>
    </source>
</evidence>
<sequence>MVLRSKFNGYGFPVKTFGIAFLTGSLLVTGCSMNPYLTRRERVEKRSLVATLEKVQAEVGADSDADKDSGKNTGEEESISTISHDVSAGEADPSETVKLIDAEEQLYPTPLEPIQAPAVGEQPALTGGMTLQELESIALQNNPAIQELAASTQKAAGYREQVTTRPNPTVGYQGQQLADRGTDQHLAYVEREFVTANKLELNNRVLNATLAAQLQELEAQRFRVRTDIQIRFYQALALQRQLDLINEFSQVAEKGVDFAKQRMDAGEGTRVDILQSKILLNEVQLTQRQTRAKLAAVWREIGAISGVPEMQYSKLQGTLPSESGIVDWEGMATNMVTSSPEYAAAHDRISRAYALLERQEVQPIPNMAVQLGAGVDYGTNSGMMNIQVGVPLPITNKNQGNIDAAHAEICRAQMEAQRIKNAIEERLAVVSREYDTATAAIDLYSNQILPSARESLDLANQAYKAGEVGFVQILLARKTFFTTNLQYVDAQAQLAGAQSKIDGYMLTGGLNSVIDDSGDSGLRDQTFSQQ</sequence>
<dbReference type="PANTHER" id="PTHR30203">
    <property type="entry name" value="OUTER MEMBRANE CATION EFFLUX PROTEIN"/>
    <property type="match status" value="1"/>
</dbReference>
<feature type="transmembrane region" description="Helical" evidence="3">
    <location>
        <begin position="12"/>
        <end position="37"/>
    </location>
</feature>
<protein>
    <submittedName>
        <fullName evidence="4">Cobalt-zinc-cadmium resistance protein CzcC</fullName>
    </submittedName>
</protein>
<evidence type="ECO:0000313" key="4">
    <source>
        <dbReference type="EMBL" id="QDV17201.1"/>
    </source>
</evidence>
<dbReference type="SUPFAM" id="SSF56954">
    <property type="entry name" value="Outer membrane efflux proteins (OEP)"/>
    <property type="match status" value="1"/>
</dbReference>
<feature type="region of interest" description="Disordered" evidence="2">
    <location>
        <begin position="59"/>
        <end position="93"/>
    </location>
</feature>
<dbReference type="GO" id="GO:0015562">
    <property type="term" value="F:efflux transmembrane transporter activity"/>
    <property type="evidence" value="ECO:0007669"/>
    <property type="project" value="InterPro"/>
</dbReference>
<dbReference type="Proteomes" id="UP000320839">
    <property type="component" value="Chromosome"/>
</dbReference>
<dbReference type="PANTHER" id="PTHR30203:SF24">
    <property type="entry name" value="BLR4935 PROTEIN"/>
    <property type="match status" value="1"/>
</dbReference>
<keyword evidence="3" id="KW-1133">Transmembrane helix</keyword>
<keyword evidence="3" id="KW-0472">Membrane</keyword>
<name>A0A518FLF7_9PLAN</name>
<evidence type="ECO:0000313" key="5">
    <source>
        <dbReference type="Proteomes" id="UP000320839"/>
    </source>
</evidence>
<feature type="compositionally biased region" description="Basic and acidic residues" evidence="2">
    <location>
        <begin position="64"/>
        <end position="74"/>
    </location>
</feature>
<dbReference type="InterPro" id="IPR010131">
    <property type="entry name" value="MdtP/NodT-like"/>
</dbReference>
<dbReference type="InterPro" id="IPR003423">
    <property type="entry name" value="OMP_efflux"/>
</dbReference>
<proteinExistence type="inferred from homology"/>
<accession>A0A518A4C0</accession>
<dbReference type="AlphaFoldDB" id="A0A518FLF7"/>
<keyword evidence="3" id="KW-0812">Transmembrane</keyword>
<reference evidence="4 5" key="1">
    <citation type="submission" date="2019-02" db="EMBL/GenBank/DDBJ databases">
        <title>Deep-cultivation of Planctomycetes and their phenomic and genomic characterization uncovers novel biology.</title>
        <authorList>
            <person name="Wiegand S."/>
            <person name="Jogler M."/>
            <person name="Boedeker C."/>
            <person name="Pinto D."/>
            <person name="Vollmers J."/>
            <person name="Rivas-Marin E."/>
            <person name="Kohn T."/>
            <person name="Peeters S.H."/>
            <person name="Heuer A."/>
            <person name="Rast P."/>
            <person name="Oberbeckmann S."/>
            <person name="Bunk B."/>
            <person name="Jeske O."/>
            <person name="Meyerdierks A."/>
            <person name="Storesund J.E."/>
            <person name="Kallscheuer N."/>
            <person name="Luecker S."/>
            <person name="Lage O.M."/>
            <person name="Pohl T."/>
            <person name="Merkel B.J."/>
            <person name="Hornburger P."/>
            <person name="Mueller R.-W."/>
            <person name="Bruemmer F."/>
            <person name="Labrenz M."/>
            <person name="Spormann A.M."/>
            <person name="Op den Camp H."/>
            <person name="Overmann J."/>
            <person name="Amann R."/>
            <person name="Jetten M.S.M."/>
            <person name="Mascher T."/>
            <person name="Medema M.H."/>
            <person name="Devos D.P."/>
            <person name="Kaster A.-K."/>
            <person name="Ovreas L."/>
            <person name="Rohde M."/>
            <person name="Galperin M.Y."/>
            <person name="Jogler C."/>
        </authorList>
    </citation>
    <scope>NUCLEOTIDE SEQUENCE [LARGE SCALE GENOMIC DNA]</scope>
    <source>
        <strain evidence="4 5">Pan153</strain>
    </source>
</reference>
<organism evidence="4 5">
    <name type="scientific">Gimesia panareensis</name>
    <dbReference type="NCBI Taxonomy" id="2527978"/>
    <lineage>
        <taxon>Bacteria</taxon>
        <taxon>Pseudomonadati</taxon>
        <taxon>Planctomycetota</taxon>
        <taxon>Planctomycetia</taxon>
        <taxon>Planctomycetales</taxon>
        <taxon>Planctomycetaceae</taxon>
        <taxon>Gimesia</taxon>
    </lineage>
</organism>
<dbReference type="Pfam" id="PF02321">
    <property type="entry name" value="OEP"/>
    <property type="match status" value="1"/>
</dbReference>